<keyword evidence="1" id="KW-0812">Transmembrane</keyword>
<dbReference type="Pfam" id="PF03134">
    <property type="entry name" value="TB2_DP1_HVA22"/>
    <property type="match status" value="1"/>
</dbReference>
<keyword evidence="4" id="KW-1185">Reference proteome</keyword>
<evidence type="ECO:0000256" key="1">
    <source>
        <dbReference type="RuleBase" id="RU362006"/>
    </source>
</evidence>
<evidence type="ECO:0000313" key="4">
    <source>
        <dbReference type="Proteomes" id="UP001457282"/>
    </source>
</evidence>
<dbReference type="PANTHER" id="PTHR12300:SF139">
    <property type="entry name" value="HVA22-LIKE PROTEIN E"/>
    <property type="match status" value="1"/>
</dbReference>
<evidence type="ECO:0000256" key="2">
    <source>
        <dbReference type="SAM" id="MobiDB-lite"/>
    </source>
</evidence>
<organism evidence="3 4">
    <name type="scientific">Rubus argutus</name>
    <name type="common">Southern blackberry</name>
    <dbReference type="NCBI Taxonomy" id="59490"/>
    <lineage>
        <taxon>Eukaryota</taxon>
        <taxon>Viridiplantae</taxon>
        <taxon>Streptophyta</taxon>
        <taxon>Embryophyta</taxon>
        <taxon>Tracheophyta</taxon>
        <taxon>Spermatophyta</taxon>
        <taxon>Magnoliopsida</taxon>
        <taxon>eudicotyledons</taxon>
        <taxon>Gunneridae</taxon>
        <taxon>Pentapetalae</taxon>
        <taxon>rosids</taxon>
        <taxon>fabids</taxon>
        <taxon>Rosales</taxon>
        <taxon>Rosaceae</taxon>
        <taxon>Rosoideae</taxon>
        <taxon>Rosoideae incertae sedis</taxon>
        <taxon>Rubus</taxon>
    </lineage>
</organism>
<name>A0AAW1WPQ1_RUBAR</name>
<feature type="region of interest" description="Disordered" evidence="2">
    <location>
        <begin position="104"/>
        <end position="123"/>
    </location>
</feature>
<proteinExistence type="inferred from homology"/>
<reference evidence="3 4" key="1">
    <citation type="journal article" date="2023" name="G3 (Bethesda)">
        <title>A chromosome-length genome assembly and annotation of blackberry (Rubus argutus, cv. 'Hillquist').</title>
        <authorList>
            <person name="Bruna T."/>
            <person name="Aryal R."/>
            <person name="Dudchenko O."/>
            <person name="Sargent D.J."/>
            <person name="Mead D."/>
            <person name="Buti M."/>
            <person name="Cavallini A."/>
            <person name="Hytonen T."/>
            <person name="Andres J."/>
            <person name="Pham M."/>
            <person name="Weisz D."/>
            <person name="Mascagni F."/>
            <person name="Usai G."/>
            <person name="Natali L."/>
            <person name="Bassil N."/>
            <person name="Fernandez G.E."/>
            <person name="Lomsadze A."/>
            <person name="Armour M."/>
            <person name="Olukolu B."/>
            <person name="Poorten T."/>
            <person name="Britton C."/>
            <person name="Davik J."/>
            <person name="Ashrafi H."/>
            <person name="Aiden E.L."/>
            <person name="Borodovsky M."/>
            <person name="Worthington M."/>
        </authorList>
    </citation>
    <scope>NUCLEOTIDE SEQUENCE [LARGE SCALE GENOMIC DNA]</scope>
    <source>
        <strain evidence="3">PI 553951</strain>
    </source>
</reference>
<protein>
    <recommendedName>
        <fullName evidence="1">HVA22-like protein</fullName>
    </recommendedName>
</protein>
<comment type="caution">
    <text evidence="3">The sequence shown here is derived from an EMBL/GenBank/DDBJ whole genome shotgun (WGS) entry which is preliminary data.</text>
</comment>
<keyword evidence="1" id="KW-1133">Transmembrane helix</keyword>
<feature type="transmembrane region" description="Helical" evidence="1">
    <location>
        <begin position="12"/>
        <end position="31"/>
    </location>
</feature>
<gene>
    <name evidence="3" type="ORF">M0R45_023823</name>
</gene>
<evidence type="ECO:0000313" key="3">
    <source>
        <dbReference type="EMBL" id="KAK9926603.1"/>
    </source>
</evidence>
<dbReference type="PROSITE" id="PS51257">
    <property type="entry name" value="PROKAR_LIPOPROTEIN"/>
    <property type="match status" value="1"/>
</dbReference>
<dbReference type="EMBL" id="JBEDUW010000005">
    <property type="protein sequence ID" value="KAK9926603.1"/>
    <property type="molecule type" value="Genomic_DNA"/>
</dbReference>
<comment type="similarity">
    <text evidence="1">Belongs to the DP1 family.</text>
</comment>
<accession>A0AAW1WPQ1</accession>
<dbReference type="PANTHER" id="PTHR12300">
    <property type="entry name" value="HVA22-LIKE PROTEINS"/>
    <property type="match status" value="1"/>
</dbReference>
<dbReference type="GO" id="GO:0016020">
    <property type="term" value="C:membrane"/>
    <property type="evidence" value="ECO:0007669"/>
    <property type="project" value="UniProtKB-SubCell"/>
</dbReference>
<dbReference type="AlphaFoldDB" id="A0AAW1WPQ1"/>
<comment type="subcellular location">
    <subcellularLocation>
        <location evidence="1">Membrane</location>
        <topology evidence="1">Multi-pass membrane protein</topology>
    </subcellularLocation>
</comment>
<dbReference type="Proteomes" id="UP001457282">
    <property type="component" value="Unassembled WGS sequence"/>
</dbReference>
<feature type="transmembrane region" description="Helical" evidence="1">
    <location>
        <begin position="43"/>
        <end position="62"/>
    </location>
</feature>
<sequence>MGKAWTFLTQLHSVGACVATAYPLYASVMAIESTSKLDDEQWLAYWIIYSFLTLLEMVLQPALEWLPIWYEVKLVFVAWLVLPQFKGAAFLYEKYVREQILRHRGGTDHHQSQSPTGKGKNKFVQFMTPKNGSEQEAY</sequence>
<keyword evidence="1" id="KW-0472">Membrane</keyword>
<feature type="transmembrane region" description="Helical" evidence="1">
    <location>
        <begin position="74"/>
        <end position="92"/>
    </location>
</feature>
<dbReference type="InterPro" id="IPR004345">
    <property type="entry name" value="TB2_DP1_HVA22"/>
</dbReference>